<reference evidence="1 2" key="1">
    <citation type="submission" date="2019-03" db="EMBL/GenBank/DDBJ databases">
        <title>First draft genome of Liparis tanakae, snailfish: a comprehensive survey of snailfish specific genes.</title>
        <authorList>
            <person name="Kim W."/>
            <person name="Song I."/>
            <person name="Jeong J.-H."/>
            <person name="Kim D."/>
            <person name="Kim S."/>
            <person name="Ryu S."/>
            <person name="Song J.Y."/>
            <person name="Lee S.K."/>
        </authorList>
    </citation>
    <scope>NUCLEOTIDE SEQUENCE [LARGE SCALE GENOMIC DNA]</scope>
    <source>
        <tissue evidence="1">Muscle</tissue>
    </source>
</reference>
<sequence>MKAVATLEAHSSTAWPSRKFPSGIQPKITAAMEARKPTTLFVAPVGGVANLHLHFKPQSHPDNRLPLSPSSAGTRMNTSDTSVNTVQCCNDHHETSSGELMARNVHATHQLVSVSTAGTGRALPRVQRHAVEDVQDRFSPDNANVLRQQVAFVVRRLGRGEGIAGPRISATDNE</sequence>
<organism evidence="1 2">
    <name type="scientific">Liparis tanakae</name>
    <name type="common">Tanaka's snailfish</name>
    <dbReference type="NCBI Taxonomy" id="230148"/>
    <lineage>
        <taxon>Eukaryota</taxon>
        <taxon>Metazoa</taxon>
        <taxon>Chordata</taxon>
        <taxon>Craniata</taxon>
        <taxon>Vertebrata</taxon>
        <taxon>Euteleostomi</taxon>
        <taxon>Actinopterygii</taxon>
        <taxon>Neopterygii</taxon>
        <taxon>Teleostei</taxon>
        <taxon>Neoteleostei</taxon>
        <taxon>Acanthomorphata</taxon>
        <taxon>Eupercaria</taxon>
        <taxon>Perciformes</taxon>
        <taxon>Cottioidei</taxon>
        <taxon>Cottales</taxon>
        <taxon>Liparidae</taxon>
        <taxon>Liparis</taxon>
    </lineage>
</organism>
<keyword evidence="2" id="KW-1185">Reference proteome</keyword>
<evidence type="ECO:0000313" key="2">
    <source>
        <dbReference type="Proteomes" id="UP000314294"/>
    </source>
</evidence>
<dbReference type="AlphaFoldDB" id="A0A4Z2FTC8"/>
<dbReference type="Proteomes" id="UP000314294">
    <property type="component" value="Unassembled WGS sequence"/>
</dbReference>
<gene>
    <name evidence="1" type="ORF">EYF80_045362</name>
</gene>
<proteinExistence type="predicted"/>
<name>A0A4Z2FTC8_9TELE</name>
<dbReference type="EMBL" id="SRLO01000902">
    <property type="protein sequence ID" value="TNN44438.1"/>
    <property type="molecule type" value="Genomic_DNA"/>
</dbReference>
<protein>
    <submittedName>
        <fullName evidence="1">Uncharacterized protein</fullName>
    </submittedName>
</protein>
<evidence type="ECO:0000313" key="1">
    <source>
        <dbReference type="EMBL" id="TNN44438.1"/>
    </source>
</evidence>
<comment type="caution">
    <text evidence="1">The sequence shown here is derived from an EMBL/GenBank/DDBJ whole genome shotgun (WGS) entry which is preliminary data.</text>
</comment>
<accession>A0A4Z2FTC8</accession>